<dbReference type="InterPro" id="IPR013595">
    <property type="entry name" value="Pept_S33_TAP-like_C"/>
</dbReference>
<dbReference type="InterPro" id="IPR000073">
    <property type="entry name" value="AB_hydrolase_1"/>
</dbReference>
<accession>A0A7Z7N9T7</accession>
<comment type="caution">
    <text evidence="4">The sequence shown here is derived from an EMBL/GenBank/DDBJ whole genome shotgun (WGS) entry which is preliminary data.</text>
</comment>
<keyword evidence="5" id="KW-1185">Reference proteome</keyword>
<dbReference type="Pfam" id="PF08386">
    <property type="entry name" value="Abhydrolase_4"/>
    <property type="match status" value="1"/>
</dbReference>
<reference evidence="4 5" key="1">
    <citation type="submission" date="2017-10" db="EMBL/GenBank/DDBJ databases">
        <authorList>
            <consortium name="Urmite Genomes"/>
        </authorList>
    </citation>
    <scope>NUCLEOTIDE SEQUENCE [LARGE SCALE GENOMIC DNA]</scope>
    <source>
        <strain evidence="4 5">FB-527</strain>
    </source>
</reference>
<name>A0A7Z7N9T7_9MYCO</name>
<dbReference type="Gene3D" id="3.40.50.1820">
    <property type="entry name" value="alpha/beta hydrolase"/>
    <property type="match status" value="1"/>
</dbReference>
<evidence type="ECO:0000256" key="1">
    <source>
        <dbReference type="SAM" id="MobiDB-lite"/>
    </source>
</evidence>
<dbReference type="GO" id="GO:0016787">
    <property type="term" value="F:hydrolase activity"/>
    <property type="evidence" value="ECO:0007669"/>
    <property type="project" value="UniProtKB-KW"/>
</dbReference>
<dbReference type="EC" id="3.1.1.-" evidence="4"/>
<feature type="domain" description="AB hydrolase-1" evidence="2">
    <location>
        <begin position="106"/>
        <end position="261"/>
    </location>
</feature>
<proteinExistence type="predicted"/>
<protein>
    <submittedName>
        <fullName evidence="4">Carboxylesterase B</fullName>
        <ecNumber evidence="4">3.1.1.-</ecNumber>
    </submittedName>
</protein>
<evidence type="ECO:0000259" key="3">
    <source>
        <dbReference type="Pfam" id="PF08386"/>
    </source>
</evidence>
<feature type="domain" description="Peptidase S33 tripeptidyl aminopeptidase-like C-terminal" evidence="3">
    <location>
        <begin position="421"/>
        <end position="506"/>
    </location>
</feature>
<evidence type="ECO:0000259" key="2">
    <source>
        <dbReference type="Pfam" id="PF00561"/>
    </source>
</evidence>
<dbReference type="Proteomes" id="UP000554965">
    <property type="component" value="Unassembled WGS sequence"/>
</dbReference>
<dbReference type="Pfam" id="PF00561">
    <property type="entry name" value="Abhydrolase_1"/>
    <property type="match status" value="1"/>
</dbReference>
<evidence type="ECO:0000313" key="5">
    <source>
        <dbReference type="Proteomes" id="UP000554965"/>
    </source>
</evidence>
<keyword evidence="4" id="KW-0378">Hydrolase</keyword>
<organism evidence="4 5">
    <name type="scientific">Mycobacterium simulans</name>
    <dbReference type="NCBI Taxonomy" id="627089"/>
    <lineage>
        <taxon>Bacteria</taxon>
        <taxon>Bacillati</taxon>
        <taxon>Actinomycetota</taxon>
        <taxon>Actinomycetes</taxon>
        <taxon>Mycobacteriales</taxon>
        <taxon>Mycobacteriaceae</taxon>
        <taxon>Mycobacterium</taxon>
    </lineage>
</organism>
<dbReference type="SUPFAM" id="SSF53474">
    <property type="entry name" value="alpha/beta-Hydrolases"/>
    <property type="match status" value="1"/>
</dbReference>
<dbReference type="AlphaFoldDB" id="A0A7Z7N9T7"/>
<gene>
    <name evidence="4" type="primary">caeB_1</name>
    <name evidence="4" type="ORF">MSIMFB_01671</name>
</gene>
<dbReference type="EMBL" id="OCTY01000002">
    <property type="protein sequence ID" value="SOJ54172.1"/>
    <property type="molecule type" value="Genomic_DNA"/>
</dbReference>
<dbReference type="InterPro" id="IPR029058">
    <property type="entry name" value="AB_hydrolase_fold"/>
</dbReference>
<evidence type="ECO:0000313" key="4">
    <source>
        <dbReference type="EMBL" id="SOJ54172.1"/>
    </source>
</evidence>
<feature type="compositionally biased region" description="Low complexity" evidence="1">
    <location>
        <begin position="27"/>
        <end position="49"/>
    </location>
</feature>
<sequence length="523" mass="55460">MALHGSPRIGFALAVTLAMTCVACTHSESPPSGKPSAAAAPTAVSHPPAQYQPGPCPATPQPVPELQAAHCATLVVPENRTKPGGRTLRLAVAVIPSETQPATADPIVFITGGPGEDAIVDPPIADGVGLNRNRDLILLSQRGNHSSQPALTCPEIDRFFARRVGLVYDAASTGDEYVQAAKTCHDRLAGGADLAAFNSTESAYDLIDLRNALHINQWNVFSHSYGTDLALLYSRLDAPAIRSLALDGVAPPSIASPSWTWGSAREAFDNMMSACTVQPECQARYPNLGDTFVRLVNQLEAHPTTTTVNVEGVGETKVVIDGGTLLNWMVTLGTHFPAELPAAIDELAHGNPARVAQRWAWVWTTPSRVGMMGWGLTLSVWCSEWVPFESEDDQLRAARQDFAALPDSVRAQAPQLPFLRQACSAWNVPKAADWVRGVADGTFPALVLSGSYDGQTGPASGQYVAQHLPHAISVTVPGVAHGIYTDRCGAAIIASFFNAPQQPDTSCINSTQPPPYAVAPPLP</sequence>
<feature type="region of interest" description="Disordered" evidence="1">
    <location>
        <begin position="25"/>
        <end position="62"/>
    </location>
</feature>